<reference evidence="2" key="2">
    <citation type="submission" date="2015-01" db="EMBL/GenBank/DDBJ databases">
        <title>Evolutionary Origins and Diversification of the Mycorrhizal Mutualists.</title>
        <authorList>
            <consortium name="DOE Joint Genome Institute"/>
            <consortium name="Mycorrhizal Genomics Consortium"/>
            <person name="Kohler A."/>
            <person name="Kuo A."/>
            <person name="Nagy L.G."/>
            <person name="Floudas D."/>
            <person name="Copeland A."/>
            <person name="Barry K.W."/>
            <person name="Cichocki N."/>
            <person name="Veneault-Fourrey C."/>
            <person name="LaButti K."/>
            <person name="Lindquist E.A."/>
            <person name="Lipzen A."/>
            <person name="Lundell T."/>
            <person name="Morin E."/>
            <person name="Murat C."/>
            <person name="Riley R."/>
            <person name="Ohm R."/>
            <person name="Sun H."/>
            <person name="Tunlid A."/>
            <person name="Henrissat B."/>
            <person name="Grigoriev I.V."/>
            <person name="Hibbett D.S."/>
            <person name="Martin F."/>
        </authorList>
    </citation>
    <scope>NUCLEOTIDE SEQUENCE [LARGE SCALE GENOMIC DNA]</scope>
    <source>
        <strain evidence="2">441</strain>
    </source>
</reference>
<evidence type="ECO:0000313" key="1">
    <source>
        <dbReference type="EMBL" id="KIK17073.1"/>
    </source>
</evidence>
<dbReference type="EMBL" id="KN833839">
    <property type="protein sequence ID" value="KIK17073.1"/>
    <property type="molecule type" value="Genomic_DNA"/>
</dbReference>
<evidence type="ECO:0000313" key="2">
    <source>
        <dbReference type="Proteomes" id="UP000054018"/>
    </source>
</evidence>
<name>A0A0C9ZB03_9AGAM</name>
<organism evidence="1 2">
    <name type="scientific">Pisolithus microcarpus 441</name>
    <dbReference type="NCBI Taxonomy" id="765257"/>
    <lineage>
        <taxon>Eukaryota</taxon>
        <taxon>Fungi</taxon>
        <taxon>Dikarya</taxon>
        <taxon>Basidiomycota</taxon>
        <taxon>Agaricomycotina</taxon>
        <taxon>Agaricomycetes</taxon>
        <taxon>Agaricomycetidae</taxon>
        <taxon>Boletales</taxon>
        <taxon>Sclerodermatineae</taxon>
        <taxon>Pisolithaceae</taxon>
        <taxon>Pisolithus</taxon>
    </lineage>
</organism>
<gene>
    <name evidence="1" type="ORF">PISMIDRAFT_237657</name>
</gene>
<dbReference type="HOGENOM" id="CLU_2292774_0_0_1"/>
<accession>A0A0C9ZB03</accession>
<protein>
    <submittedName>
        <fullName evidence="1">Uncharacterized protein</fullName>
    </submittedName>
</protein>
<dbReference type="Proteomes" id="UP000054018">
    <property type="component" value="Unassembled WGS sequence"/>
</dbReference>
<sequence length="101" mass="11003">MNNGDQIVHANGLVMRTVSHATSSEVYTHSLGPFQSSSFSSSPFEHTAVVSPNVKSIPLAGTRDTQYFLQGSRTERSFSGKSKIGVFISMSRRTSTSIHPR</sequence>
<reference evidence="1 2" key="1">
    <citation type="submission" date="2014-04" db="EMBL/GenBank/DDBJ databases">
        <authorList>
            <consortium name="DOE Joint Genome Institute"/>
            <person name="Kuo A."/>
            <person name="Kohler A."/>
            <person name="Costa M.D."/>
            <person name="Nagy L.G."/>
            <person name="Floudas D."/>
            <person name="Copeland A."/>
            <person name="Barry K.W."/>
            <person name="Cichocki N."/>
            <person name="Veneault-Fourrey C."/>
            <person name="LaButti K."/>
            <person name="Lindquist E.A."/>
            <person name="Lipzen A."/>
            <person name="Lundell T."/>
            <person name="Morin E."/>
            <person name="Murat C."/>
            <person name="Sun H."/>
            <person name="Tunlid A."/>
            <person name="Henrissat B."/>
            <person name="Grigoriev I.V."/>
            <person name="Hibbett D.S."/>
            <person name="Martin F."/>
            <person name="Nordberg H.P."/>
            <person name="Cantor M.N."/>
            <person name="Hua S.X."/>
        </authorList>
    </citation>
    <scope>NUCLEOTIDE SEQUENCE [LARGE SCALE GENOMIC DNA]</scope>
    <source>
        <strain evidence="1 2">441</strain>
    </source>
</reference>
<keyword evidence="2" id="KW-1185">Reference proteome</keyword>
<proteinExistence type="predicted"/>
<dbReference type="AlphaFoldDB" id="A0A0C9ZB03"/>